<dbReference type="WBParaSite" id="nRc.2.0.1.t10786-RA">
    <property type="protein sequence ID" value="nRc.2.0.1.t10786-RA"/>
    <property type="gene ID" value="nRc.2.0.1.g10786"/>
</dbReference>
<evidence type="ECO:0000313" key="1">
    <source>
        <dbReference type="Proteomes" id="UP000887565"/>
    </source>
</evidence>
<dbReference type="Proteomes" id="UP000887565">
    <property type="component" value="Unplaced"/>
</dbReference>
<accession>A0A915IC10</accession>
<name>A0A915IC10_ROMCU</name>
<organism evidence="1 2">
    <name type="scientific">Romanomermis culicivorax</name>
    <name type="common">Nematode worm</name>
    <dbReference type="NCBI Taxonomy" id="13658"/>
    <lineage>
        <taxon>Eukaryota</taxon>
        <taxon>Metazoa</taxon>
        <taxon>Ecdysozoa</taxon>
        <taxon>Nematoda</taxon>
        <taxon>Enoplea</taxon>
        <taxon>Dorylaimia</taxon>
        <taxon>Mermithida</taxon>
        <taxon>Mermithoidea</taxon>
        <taxon>Mermithidae</taxon>
        <taxon>Romanomermis</taxon>
    </lineage>
</organism>
<keyword evidence="1" id="KW-1185">Reference proteome</keyword>
<proteinExistence type="predicted"/>
<sequence length="64" mass="7080">MSEDRQSAAKNGPRLNCQAKLELRFRSSIKAARISLTVFSGQKPHDSARLCDRNANSVVQNGHL</sequence>
<evidence type="ECO:0000313" key="2">
    <source>
        <dbReference type="WBParaSite" id="nRc.2.0.1.t10786-RA"/>
    </source>
</evidence>
<dbReference type="AlphaFoldDB" id="A0A915IC10"/>
<protein>
    <submittedName>
        <fullName evidence="2">Uncharacterized protein</fullName>
    </submittedName>
</protein>
<reference evidence="2" key="1">
    <citation type="submission" date="2022-11" db="UniProtKB">
        <authorList>
            <consortium name="WormBaseParasite"/>
        </authorList>
    </citation>
    <scope>IDENTIFICATION</scope>
</reference>